<dbReference type="InterPro" id="IPR024535">
    <property type="entry name" value="RHGA/B-epi-like_pectate_lyase"/>
</dbReference>
<evidence type="ECO:0000259" key="1">
    <source>
        <dbReference type="Pfam" id="PF12708"/>
    </source>
</evidence>
<reference evidence="3" key="1">
    <citation type="journal article" date="2014" name="Int. J. Syst. Evol. Microbiol.">
        <title>Complete genome sequence of Corynebacterium casei LMG S-19264T (=DSM 44701T), isolated from a smear-ripened cheese.</title>
        <authorList>
            <consortium name="US DOE Joint Genome Institute (JGI-PGF)"/>
            <person name="Walter F."/>
            <person name="Albersmeier A."/>
            <person name="Kalinowski J."/>
            <person name="Ruckert C."/>
        </authorList>
    </citation>
    <scope>NUCLEOTIDE SEQUENCE</scope>
    <source>
        <strain evidence="3">JCM 19831</strain>
    </source>
</reference>
<name>A0A917T2B9_9ACTN</name>
<proteinExistence type="predicted"/>
<keyword evidence="4" id="KW-1185">Reference proteome</keyword>
<accession>A0A917T2B9</accession>
<dbReference type="Pfam" id="PF13229">
    <property type="entry name" value="Beta_helix"/>
    <property type="match status" value="1"/>
</dbReference>
<dbReference type="AlphaFoldDB" id="A0A917T2B9"/>
<dbReference type="Gene3D" id="2.160.20.10">
    <property type="entry name" value="Single-stranded right-handed beta-helix, Pectin lyase-like"/>
    <property type="match status" value="2"/>
</dbReference>
<evidence type="ECO:0008006" key="5">
    <source>
        <dbReference type="Google" id="ProtNLM"/>
    </source>
</evidence>
<dbReference type="EMBL" id="BMPI01000003">
    <property type="protein sequence ID" value="GGM07964.1"/>
    <property type="molecule type" value="Genomic_DNA"/>
</dbReference>
<dbReference type="SUPFAM" id="SSF51126">
    <property type="entry name" value="Pectin lyase-like"/>
    <property type="match status" value="1"/>
</dbReference>
<comment type="caution">
    <text evidence="3">The sequence shown here is derived from an EMBL/GenBank/DDBJ whole genome shotgun (WGS) entry which is preliminary data.</text>
</comment>
<evidence type="ECO:0000313" key="3">
    <source>
        <dbReference type="EMBL" id="GGM07964.1"/>
    </source>
</evidence>
<dbReference type="RefSeq" id="WP_190248142.1">
    <property type="nucleotide sequence ID" value="NZ_BMPI01000003.1"/>
</dbReference>
<organism evidence="3 4">
    <name type="scientific">Dactylosporangium sucinum</name>
    <dbReference type="NCBI Taxonomy" id="1424081"/>
    <lineage>
        <taxon>Bacteria</taxon>
        <taxon>Bacillati</taxon>
        <taxon>Actinomycetota</taxon>
        <taxon>Actinomycetes</taxon>
        <taxon>Micromonosporales</taxon>
        <taxon>Micromonosporaceae</taxon>
        <taxon>Dactylosporangium</taxon>
    </lineage>
</organism>
<dbReference type="InterPro" id="IPR012334">
    <property type="entry name" value="Pectin_lyas_fold"/>
</dbReference>
<dbReference type="InterPro" id="IPR006626">
    <property type="entry name" value="PbH1"/>
</dbReference>
<feature type="domain" description="Rhamnogalacturonase A/B/Epimerase-like pectate lyase" evidence="1">
    <location>
        <begin position="2"/>
        <end position="69"/>
    </location>
</feature>
<evidence type="ECO:0000313" key="4">
    <source>
        <dbReference type="Proteomes" id="UP000642070"/>
    </source>
</evidence>
<gene>
    <name evidence="3" type="ORF">GCM10007977_006230</name>
</gene>
<dbReference type="SMART" id="SM00710">
    <property type="entry name" value="PbH1"/>
    <property type="match status" value="8"/>
</dbReference>
<dbReference type="Proteomes" id="UP000642070">
    <property type="component" value="Unassembled WGS sequence"/>
</dbReference>
<sequence>MVNALDHGLAGDGVTNDQPALQRLVDQLGAECARDGIPRTIHCPAGAYAIHDVGTVWRSGVSLIGDGPGATRFLLANPGAPDRPVPLAFWTALQHGASTEHPIADVEFARFEIDGSRMTLPAYDVLAKGLGLQYVLRGNFHDLYIHDTPATGFGCDFLQDTTVERVLAVHCGRLDSGWEKGGAGIGIGVGGWGDVERLTITDCVTLHNGTNGIFVELQDASWTRPRGIRVLGCHAQGNFYGISDWGADGLVVMGCTMTGNRVAGFDVSGQGTTHIAGRYGVVTGCVIDENVGDGVSIGNTPGGYTVTGSRLSRNGGHGYRQHNLPGARTLPAADIVIEGNDIWDNGADGICIDGDLVDAFLLANRIRGNGRRSQDGAGITINARVEAATIRGQRIWDRGDPKTQPTPIRVTRAGALLSPVASDLPIPTAA</sequence>
<protein>
    <recommendedName>
        <fullName evidence="5">Right handed beta helix domain-containing protein</fullName>
    </recommendedName>
</protein>
<dbReference type="Pfam" id="PF12708">
    <property type="entry name" value="Pect-lyase_RHGA_epim"/>
    <property type="match status" value="1"/>
</dbReference>
<feature type="domain" description="Right handed beta helix" evidence="2">
    <location>
        <begin position="196"/>
        <end position="319"/>
    </location>
</feature>
<dbReference type="InterPro" id="IPR039448">
    <property type="entry name" value="Beta_helix"/>
</dbReference>
<dbReference type="InterPro" id="IPR011050">
    <property type="entry name" value="Pectin_lyase_fold/virulence"/>
</dbReference>
<reference evidence="3" key="2">
    <citation type="submission" date="2020-09" db="EMBL/GenBank/DDBJ databases">
        <authorList>
            <person name="Sun Q."/>
            <person name="Ohkuma M."/>
        </authorList>
    </citation>
    <scope>NUCLEOTIDE SEQUENCE</scope>
    <source>
        <strain evidence="3">JCM 19831</strain>
    </source>
</reference>
<evidence type="ECO:0000259" key="2">
    <source>
        <dbReference type="Pfam" id="PF13229"/>
    </source>
</evidence>